<dbReference type="PANTHER" id="PTHR24094">
    <property type="entry name" value="SECRETED PROTEIN"/>
    <property type="match status" value="1"/>
</dbReference>
<name>A0ABR4MRE9_9PEZI</name>
<reference evidence="3 4" key="1">
    <citation type="submission" date="2020-05" db="EMBL/GenBank/DDBJ databases">
        <title>Ceratocystis lukuohia genome.</title>
        <authorList>
            <person name="Harrington T.C."/>
            <person name="Kim K."/>
            <person name="Mayers C.G."/>
        </authorList>
    </citation>
    <scope>NUCLEOTIDE SEQUENCE [LARGE SCALE GENOMIC DNA]</scope>
    <source>
        <strain evidence="3 4">C4212</strain>
    </source>
</reference>
<sequence length="216" mass="24388">MRLFPFFSLLLLANIVASAPIPEPAPVPAVGGIPSISVARSQLSNLAVKAMRAVDKYKRSKFNHWIDISGTCNTRLFSLRREVVLKRDGQQVVYDEECRPISGLWTSPYDGRTWDDPRSIQIDHLVPLKNAWVSGAWEWTESMREAFANDLTRPQLWAVTGMVNNDKGDSSPDKWKPPLTSAYCSYAKSWITVKSYYGLSVTPSEKEALEKMLEFC</sequence>
<proteinExistence type="predicted"/>
<dbReference type="Proteomes" id="UP001610728">
    <property type="component" value="Unassembled WGS sequence"/>
</dbReference>
<dbReference type="PANTHER" id="PTHR24094:SF15">
    <property type="entry name" value="AMP-DEPENDENT SYNTHETASE_LIGASE DOMAIN-CONTAINING PROTEIN-RELATED"/>
    <property type="match status" value="1"/>
</dbReference>
<keyword evidence="1" id="KW-0732">Signal</keyword>
<dbReference type="InterPro" id="IPR011089">
    <property type="entry name" value="GmrSD_C"/>
</dbReference>
<accession>A0ABR4MRE9</accession>
<dbReference type="Pfam" id="PF07510">
    <property type="entry name" value="GmrSD_C"/>
    <property type="match status" value="1"/>
</dbReference>
<feature type="domain" description="GmrSD restriction endonucleases C-terminal" evidence="2">
    <location>
        <begin position="108"/>
        <end position="211"/>
    </location>
</feature>
<keyword evidence="4" id="KW-1185">Reference proteome</keyword>
<protein>
    <submittedName>
        <fullName evidence="3">Secreted protein</fullName>
    </submittedName>
</protein>
<organism evidence="3 4">
    <name type="scientific">Ceratocystis lukuohia</name>
    <dbReference type="NCBI Taxonomy" id="2019550"/>
    <lineage>
        <taxon>Eukaryota</taxon>
        <taxon>Fungi</taxon>
        <taxon>Dikarya</taxon>
        <taxon>Ascomycota</taxon>
        <taxon>Pezizomycotina</taxon>
        <taxon>Sordariomycetes</taxon>
        <taxon>Hypocreomycetidae</taxon>
        <taxon>Microascales</taxon>
        <taxon>Ceratocystidaceae</taxon>
        <taxon>Ceratocystis</taxon>
    </lineage>
</organism>
<gene>
    <name evidence="3" type="ORF">HOO65_010216</name>
</gene>
<dbReference type="EMBL" id="JABSNW010000001">
    <property type="protein sequence ID" value="KAL2890858.1"/>
    <property type="molecule type" value="Genomic_DNA"/>
</dbReference>
<dbReference type="RefSeq" id="XP_070862038.1">
    <property type="nucleotide sequence ID" value="XM_071006110.1"/>
</dbReference>
<dbReference type="GeneID" id="98114462"/>
<evidence type="ECO:0000313" key="4">
    <source>
        <dbReference type="Proteomes" id="UP001610728"/>
    </source>
</evidence>
<feature type="signal peptide" evidence="1">
    <location>
        <begin position="1"/>
        <end position="18"/>
    </location>
</feature>
<evidence type="ECO:0000256" key="1">
    <source>
        <dbReference type="SAM" id="SignalP"/>
    </source>
</evidence>
<evidence type="ECO:0000313" key="3">
    <source>
        <dbReference type="EMBL" id="KAL2890858.1"/>
    </source>
</evidence>
<comment type="caution">
    <text evidence="3">The sequence shown here is derived from an EMBL/GenBank/DDBJ whole genome shotgun (WGS) entry which is preliminary data.</text>
</comment>
<feature type="chain" id="PRO_5045359937" evidence="1">
    <location>
        <begin position="19"/>
        <end position="216"/>
    </location>
</feature>
<evidence type="ECO:0000259" key="2">
    <source>
        <dbReference type="Pfam" id="PF07510"/>
    </source>
</evidence>